<dbReference type="EMBL" id="FOMR01000012">
    <property type="protein sequence ID" value="SFE28742.1"/>
    <property type="molecule type" value="Genomic_DNA"/>
</dbReference>
<evidence type="ECO:0000313" key="3">
    <source>
        <dbReference type="Proteomes" id="UP000199474"/>
    </source>
</evidence>
<feature type="transmembrane region" description="Helical" evidence="1">
    <location>
        <begin position="6"/>
        <end position="26"/>
    </location>
</feature>
<keyword evidence="1" id="KW-0812">Transmembrane</keyword>
<dbReference type="STRING" id="640948.SAMN05216238_11222"/>
<protein>
    <submittedName>
        <fullName evidence="2">Uncharacterized protein</fullName>
    </submittedName>
</protein>
<evidence type="ECO:0000313" key="2">
    <source>
        <dbReference type="EMBL" id="SFE28742.1"/>
    </source>
</evidence>
<keyword evidence="1" id="KW-1133">Transmembrane helix</keyword>
<name>A0A1I1ZAZ6_9BACI</name>
<keyword evidence="1" id="KW-0472">Membrane</keyword>
<dbReference type="RefSeq" id="WP_177183456.1">
    <property type="nucleotide sequence ID" value="NZ_FOMR01000012.1"/>
</dbReference>
<feature type="transmembrane region" description="Helical" evidence="1">
    <location>
        <begin position="46"/>
        <end position="66"/>
    </location>
</feature>
<accession>A0A1I1ZAZ6</accession>
<proteinExistence type="predicted"/>
<evidence type="ECO:0000256" key="1">
    <source>
        <dbReference type="SAM" id="Phobius"/>
    </source>
</evidence>
<keyword evidence="3" id="KW-1185">Reference proteome</keyword>
<gene>
    <name evidence="2" type="ORF">SAMN05216238_11222</name>
</gene>
<feature type="transmembrane region" description="Helical" evidence="1">
    <location>
        <begin position="188"/>
        <end position="207"/>
    </location>
</feature>
<feature type="transmembrane region" description="Helical" evidence="1">
    <location>
        <begin position="161"/>
        <end position="182"/>
    </location>
</feature>
<sequence>MTSAWVFMKVTVIVLSIVAGLIFFYVTSPAGKALKKQQLEESISLIINFVLFIWAGKILLNLNIFITDPLAVLAYPSDSNAFYLALLLLLANLAWKVKKEKAKVETMLMSLMPVFLASAFTYEFLDIIVNDKLLSWGHLSLLFILLIVYLIWQERLAAEKLMAVVFALWSAGQLLIAIPLSFTVLYGYTMATWFLAIVFIISVITIINNKRKERRT</sequence>
<feature type="transmembrane region" description="Helical" evidence="1">
    <location>
        <begin position="135"/>
        <end position="152"/>
    </location>
</feature>
<feature type="transmembrane region" description="Helical" evidence="1">
    <location>
        <begin position="107"/>
        <end position="129"/>
    </location>
</feature>
<reference evidence="3" key="1">
    <citation type="submission" date="2016-10" db="EMBL/GenBank/DDBJ databases">
        <authorList>
            <person name="Varghese N."/>
            <person name="Submissions S."/>
        </authorList>
    </citation>
    <scope>NUCLEOTIDE SEQUENCE [LARGE SCALE GENOMIC DNA]</scope>
    <source>
        <strain evidence="3">DSM 22530</strain>
    </source>
</reference>
<organism evidence="2 3">
    <name type="scientific">Lentibacillus persicus</name>
    <dbReference type="NCBI Taxonomy" id="640948"/>
    <lineage>
        <taxon>Bacteria</taxon>
        <taxon>Bacillati</taxon>
        <taxon>Bacillota</taxon>
        <taxon>Bacilli</taxon>
        <taxon>Bacillales</taxon>
        <taxon>Bacillaceae</taxon>
        <taxon>Lentibacillus</taxon>
    </lineage>
</organism>
<dbReference type="AlphaFoldDB" id="A0A1I1ZAZ6"/>
<feature type="transmembrane region" description="Helical" evidence="1">
    <location>
        <begin position="72"/>
        <end position="95"/>
    </location>
</feature>
<dbReference type="Proteomes" id="UP000199474">
    <property type="component" value="Unassembled WGS sequence"/>
</dbReference>